<organism evidence="4 5">
    <name type="scientific">Shimazuella alba</name>
    <dbReference type="NCBI Taxonomy" id="2690964"/>
    <lineage>
        <taxon>Bacteria</taxon>
        <taxon>Bacillati</taxon>
        <taxon>Bacillota</taxon>
        <taxon>Bacilli</taxon>
        <taxon>Bacillales</taxon>
        <taxon>Thermoactinomycetaceae</taxon>
        <taxon>Shimazuella</taxon>
    </lineage>
</organism>
<dbReference type="EMBL" id="WUUL01000014">
    <property type="protein sequence ID" value="MXQ55446.1"/>
    <property type="molecule type" value="Genomic_DNA"/>
</dbReference>
<dbReference type="SUPFAM" id="SSF46689">
    <property type="entry name" value="Homeodomain-like"/>
    <property type="match status" value="1"/>
</dbReference>
<dbReference type="Gene3D" id="1.10.10.60">
    <property type="entry name" value="Homeodomain-like"/>
    <property type="match status" value="1"/>
</dbReference>
<accession>A0A6I4W0E0</accession>
<dbReference type="PANTHER" id="PTHR43479">
    <property type="entry name" value="ACREF/ENVCD OPERON REPRESSOR-RELATED"/>
    <property type="match status" value="1"/>
</dbReference>
<feature type="DNA-binding region" description="H-T-H motif" evidence="2">
    <location>
        <begin position="37"/>
        <end position="56"/>
    </location>
</feature>
<evidence type="ECO:0000313" key="5">
    <source>
        <dbReference type="Proteomes" id="UP000430692"/>
    </source>
</evidence>
<dbReference type="Pfam" id="PF08359">
    <property type="entry name" value="TetR_C_4"/>
    <property type="match status" value="1"/>
</dbReference>
<dbReference type="InterPro" id="IPR013570">
    <property type="entry name" value="Tscrpt_reg_YsiA_C"/>
</dbReference>
<name>A0A6I4W0E0_9BACL</name>
<dbReference type="Proteomes" id="UP000430692">
    <property type="component" value="Unassembled WGS sequence"/>
</dbReference>
<gene>
    <name evidence="4" type="ORF">GSM42_17325</name>
</gene>
<evidence type="ECO:0000256" key="1">
    <source>
        <dbReference type="ARBA" id="ARBA00023125"/>
    </source>
</evidence>
<keyword evidence="5" id="KW-1185">Reference proteome</keyword>
<dbReference type="InterPro" id="IPR050624">
    <property type="entry name" value="HTH-type_Tx_Regulator"/>
</dbReference>
<proteinExistence type="predicted"/>
<dbReference type="Gene3D" id="1.10.357.10">
    <property type="entry name" value="Tetracycline Repressor, domain 2"/>
    <property type="match status" value="1"/>
</dbReference>
<dbReference type="InterPro" id="IPR036271">
    <property type="entry name" value="Tet_transcr_reg_TetR-rel_C_sf"/>
</dbReference>
<dbReference type="SUPFAM" id="SSF48498">
    <property type="entry name" value="Tetracyclin repressor-like, C-terminal domain"/>
    <property type="match status" value="1"/>
</dbReference>
<dbReference type="PRINTS" id="PR00455">
    <property type="entry name" value="HTHTETR"/>
</dbReference>
<evidence type="ECO:0000313" key="4">
    <source>
        <dbReference type="EMBL" id="MXQ55446.1"/>
    </source>
</evidence>
<dbReference type="GO" id="GO:0003677">
    <property type="term" value="F:DNA binding"/>
    <property type="evidence" value="ECO:0007669"/>
    <property type="project" value="UniProtKB-UniRule"/>
</dbReference>
<evidence type="ECO:0000259" key="3">
    <source>
        <dbReference type="PROSITE" id="PS50977"/>
    </source>
</evidence>
<dbReference type="InterPro" id="IPR001647">
    <property type="entry name" value="HTH_TetR"/>
</dbReference>
<dbReference type="PROSITE" id="PS50977">
    <property type="entry name" value="HTH_TETR_2"/>
    <property type="match status" value="1"/>
</dbReference>
<dbReference type="AlphaFoldDB" id="A0A6I4W0E0"/>
<protein>
    <submittedName>
        <fullName evidence="4">TetR family transcriptional regulator</fullName>
    </submittedName>
</protein>
<feature type="domain" description="HTH tetR-type" evidence="3">
    <location>
        <begin position="14"/>
        <end position="74"/>
    </location>
</feature>
<keyword evidence="1 2" id="KW-0238">DNA-binding</keyword>
<comment type="caution">
    <text evidence="4">The sequence shown here is derived from an EMBL/GenBank/DDBJ whole genome shotgun (WGS) entry which is preliminary data.</text>
</comment>
<dbReference type="Pfam" id="PF00440">
    <property type="entry name" value="TetR_N"/>
    <property type="match status" value="1"/>
</dbReference>
<evidence type="ECO:0000256" key="2">
    <source>
        <dbReference type="PROSITE-ProRule" id="PRU00335"/>
    </source>
</evidence>
<dbReference type="PANTHER" id="PTHR43479:SF11">
    <property type="entry name" value="ACREF_ENVCD OPERON REPRESSOR-RELATED"/>
    <property type="match status" value="1"/>
</dbReference>
<reference evidence="4 5" key="1">
    <citation type="submission" date="2019-12" db="EMBL/GenBank/DDBJ databases">
        <title>Whole-genome analyses of novel actinobacteria.</title>
        <authorList>
            <person name="Sahin N."/>
            <person name="Saygin H."/>
        </authorList>
    </citation>
    <scope>NUCLEOTIDE SEQUENCE [LARGE SCALE GENOMIC DNA]</scope>
    <source>
        <strain evidence="4 5">KC615</strain>
    </source>
</reference>
<dbReference type="InterPro" id="IPR009057">
    <property type="entry name" value="Homeodomain-like_sf"/>
</dbReference>
<sequence length="208" mass="23845">MGKEGTGQMAKRTSQKYDAILEASIRVIAKYGYHRSQISEIAKEAGVAGGTIYLYFENKEDLLISIFREKIGQFVRKAKQRLALSSCPKKQLFHIILLHLKYLEANPALAVVVQMELRQSDPHVRKEISKLMQAYLNLIEHVMEQGKLSGIFRKNLDIRLARKMIFGTLDDLVTSWVLHQQKYSLQEMAEPVYQMFVDGIICERGEIA</sequence>